<name>A0A7J6M7Z8_PEROL</name>
<organism evidence="2 3">
    <name type="scientific">Perkinsus olseni</name>
    <name type="common">Perkinsus atlanticus</name>
    <dbReference type="NCBI Taxonomy" id="32597"/>
    <lineage>
        <taxon>Eukaryota</taxon>
        <taxon>Sar</taxon>
        <taxon>Alveolata</taxon>
        <taxon>Perkinsozoa</taxon>
        <taxon>Perkinsea</taxon>
        <taxon>Perkinsida</taxon>
        <taxon>Perkinsidae</taxon>
        <taxon>Perkinsus</taxon>
    </lineage>
</organism>
<gene>
    <name evidence="2" type="ORF">FOZ61_007952</name>
</gene>
<dbReference type="OrthoDB" id="432943at2759"/>
<evidence type="ECO:0000313" key="2">
    <source>
        <dbReference type="EMBL" id="KAF4667703.1"/>
    </source>
</evidence>
<protein>
    <submittedName>
        <fullName evidence="2">Uncharacterized protein</fullName>
    </submittedName>
</protein>
<proteinExistence type="predicted"/>
<feature type="region of interest" description="Disordered" evidence="1">
    <location>
        <begin position="80"/>
        <end position="137"/>
    </location>
</feature>
<evidence type="ECO:0000313" key="3">
    <source>
        <dbReference type="Proteomes" id="UP000570595"/>
    </source>
</evidence>
<accession>A0A7J6M7Z8</accession>
<dbReference type="Proteomes" id="UP000570595">
    <property type="component" value="Unassembled WGS sequence"/>
</dbReference>
<sequence length="886" mass="98058">MATRFRRLARVKASDGNEGCGSTGLDAIEKLLNGIGRSTPGKAPRKGRVVDGSYKGEYGTPVDRSIGLVDLDNALQRIVNGKRSQKTTSGTKRRPGRKATNPDSWPVVSCYPDPTDHKPSQATPDSGLTSSPDWSEKGIDDIHRETLMRLTHIRDCMHAIEGPEAAEVERSLTALLRDLQSSNSEVQDRCRSLAELAISAREESQRVTAEEMPRERARLKELEDELSEHHSQRLQEVNVAWEAEKRKIDVLADCLQQRLAELGVTEDAPTPGANGGRGGLVEDGTTEKLLKENTELKLEVARMRKLHQHANQMHVESQLEVALMSSMLADRKRSLEDSEDFARRMDETARMTREELEAVAAICGRLSKTLDIVDRNIIQRGLCTDVGMLRRGTMGNRGESPLEVAAKAGNRLDNLKPSLVSKSLTHKYLSQRYTDSFGFKTVAPDDLPRPMTAGKEGGITKIVEVFCRRLNERRANSIIALPEPLPWMIRRPSIQEVFEVPSHRETMSLDLTRDLCHRLMDGWAVDALAVVGDFSQKTIGFPEFAYQFVMSERMEGSRREADGSPSLMDYFADIEGHERIGAVIAAVEKYREGDWTIMAAAMMVFGKGVDTDACLAYHSWRYMIHQGPHSPPTEYLNLQRVRQCIFSALPLASSDLLADIFDVLSGISAIYNDKDKFPAGMLLRLLMEEYLVERHERMVSLVAMADVSLGVAQTKSLTVGQVGVLVRTFFPSCPMGHTGTALFLSREAMRIHPEGLVDAYSLRVAVEEANLMCHQLVVHLLVPGRACSAMVAEKLEELRAVVGRALENTSSMADTSYLALLSSTTAINKIITHRDSDTPLCGSLQQLLKLYAESMVAITQTALYLNGKGTPEPGLMGSVDTKVMTA</sequence>
<reference evidence="2 3" key="1">
    <citation type="submission" date="2020-04" db="EMBL/GenBank/DDBJ databases">
        <title>Perkinsus olseni comparative genomics.</title>
        <authorList>
            <person name="Bogema D.R."/>
        </authorList>
    </citation>
    <scope>NUCLEOTIDE SEQUENCE [LARGE SCALE GENOMIC DNA]</scope>
    <source>
        <strain evidence="2">ATCC PRA-179</strain>
    </source>
</reference>
<comment type="caution">
    <text evidence="2">The sequence shown here is derived from an EMBL/GenBank/DDBJ whole genome shotgun (WGS) entry which is preliminary data.</text>
</comment>
<evidence type="ECO:0000256" key="1">
    <source>
        <dbReference type="SAM" id="MobiDB-lite"/>
    </source>
</evidence>
<dbReference type="AlphaFoldDB" id="A0A7J6M7Z8"/>
<feature type="compositionally biased region" description="Polar residues" evidence="1">
    <location>
        <begin position="120"/>
        <end position="133"/>
    </location>
</feature>
<dbReference type="EMBL" id="JABAHT010000050">
    <property type="protein sequence ID" value="KAF4667703.1"/>
    <property type="molecule type" value="Genomic_DNA"/>
</dbReference>